<keyword evidence="1 2" id="KW-0378">Hydrolase</keyword>
<protein>
    <recommendedName>
        <fullName evidence="2">Metalloendopeptidase</fullName>
        <ecNumber evidence="2">3.4.24.-</ecNumber>
    </recommendedName>
</protein>
<feature type="signal peptide" evidence="2">
    <location>
        <begin position="1"/>
        <end position="20"/>
    </location>
</feature>
<dbReference type="PANTHER" id="PTHR10127:SF870">
    <property type="entry name" value="METALLOENDOPEPTIDASE"/>
    <property type="match status" value="1"/>
</dbReference>
<comment type="cofactor">
    <cofactor evidence="1 2">
        <name>Zn(2+)</name>
        <dbReference type="ChEBI" id="CHEBI:29105"/>
    </cofactor>
    <text evidence="1 2">Binds 1 zinc ion per subunit.</text>
</comment>
<feature type="binding site" evidence="1">
    <location>
        <position position="160"/>
    </location>
    <ligand>
        <name>Zn(2+)</name>
        <dbReference type="ChEBI" id="CHEBI:29105"/>
        <note>catalytic</note>
    </ligand>
</feature>
<dbReference type="SMART" id="SM00235">
    <property type="entry name" value="ZnMc"/>
    <property type="match status" value="1"/>
</dbReference>
<keyword evidence="4" id="KW-1185">Reference proteome</keyword>
<keyword evidence="1 2" id="KW-0482">Metalloprotease</keyword>
<accession>A0A9Y6JD72</accession>
<dbReference type="PRINTS" id="PR00480">
    <property type="entry name" value="ASTACIN"/>
</dbReference>
<evidence type="ECO:0000256" key="2">
    <source>
        <dbReference type="RuleBase" id="RU361183"/>
    </source>
</evidence>
<keyword evidence="2" id="KW-0732">Signal</keyword>
<evidence type="ECO:0000256" key="1">
    <source>
        <dbReference type="PROSITE-ProRule" id="PRU01211"/>
    </source>
</evidence>
<dbReference type="SUPFAM" id="SSF55486">
    <property type="entry name" value="Metalloproteases ('zincins'), catalytic domain"/>
    <property type="match status" value="1"/>
</dbReference>
<dbReference type="Gene3D" id="3.40.390.10">
    <property type="entry name" value="Collagenase (Catalytic Domain)"/>
    <property type="match status" value="1"/>
</dbReference>
<reference evidence="5" key="1">
    <citation type="submission" date="2025-08" db="UniProtKB">
        <authorList>
            <consortium name="RefSeq"/>
        </authorList>
    </citation>
    <scope>IDENTIFICATION</scope>
</reference>
<keyword evidence="1 2" id="KW-0479">Metal-binding</keyword>
<evidence type="ECO:0000313" key="5">
    <source>
        <dbReference type="RefSeq" id="XP_013767856.1"/>
    </source>
</evidence>
<feature type="binding site" evidence="1">
    <location>
        <position position="156"/>
    </location>
    <ligand>
        <name>Zn(2+)</name>
        <dbReference type="ChEBI" id="CHEBI:29105"/>
        <note>catalytic</note>
    </ligand>
</feature>
<feature type="binding site" evidence="1">
    <location>
        <position position="166"/>
    </location>
    <ligand>
        <name>Zn(2+)</name>
        <dbReference type="ChEBI" id="CHEBI:29105"/>
        <note>catalytic</note>
    </ligand>
</feature>
<dbReference type="CDD" id="cd04280">
    <property type="entry name" value="ZnMc_astacin_like"/>
    <property type="match status" value="1"/>
</dbReference>
<dbReference type="Proteomes" id="UP000695023">
    <property type="component" value="Unplaced"/>
</dbReference>
<feature type="domain" description="Peptidase M12A" evidence="3">
    <location>
        <begin position="71"/>
        <end position="255"/>
    </location>
</feature>
<dbReference type="PROSITE" id="PS51864">
    <property type="entry name" value="ASTACIN"/>
    <property type="match status" value="1"/>
</dbReference>
<keyword evidence="1 2" id="KW-0645">Protease</keyword>
<proteinExistence type="predicted"/>
<comment type="caution">
    <text evidence="1">Lacks conserved residue(s) required for the propagation of feature annotation.</text>
</comment>
<organism evidence="4 5">
    <name type="scientific">Pundamilia nyererei</name>
    <dbReference type="NCBI Taxonomy" id="303518"/>
    <lineage>
        <taxon>Eukaryota</taxon>
        <taxon>Metazoa</taxon>
        <taxon>Chordata</taxon>
        <taxon>Craniata</taxon>
        <taxon>Vertebrata</taxon>
        <taxon>Euteleostomi</taxon>
        <taxon>Actinopterygii</taxon>
        <taxon>Neopterygii</taxon>
        <taxon>Teleostei</taxon>
        <taxon>Neoteleostei</taxon>
        <taxon>Acanthomorphata</taxon>
        <taxon>Ovalentaria</taxon>
        <taxon>Cichlomorphae</taxon>
        <taxon>Cichliformes</taxon>
        <taxon>Cichlidae</taxon>
        <taxon>African cichlids</taxon>
        <taxon>Pseudocrenilabrinae</taxon>
        <taxon>Haplochromini</taxon>
        <taxon>Pundamilia</taxon>
    </lineage>
</organism>
<dbReference type="GO" id="GO:0008270">
    <property type="term" value="F:zinc ion binding"/>
    <property type="evidence" value="ECO:0007669"/>
    <property type="project" value="UniProtKB-UniRule"/>
</dbReference>
<gene>
    <name evidence="5" type="primary">LOC102211413</name>
</gene>
<feature type="active site" evidence="1">
    <location>
        <position position="157"/>
    </location>
</feature>
<dbReference type="GO" id="GO:0006508">
    <property type="term" value="P:proteolysis"/>
    <property type="evidence" value="ECO:0007669"/>
    <property type="project" value="UniProtKB-KW"/>
</dbReference>
<dbReference type="RefSeq" id="XP_013767856.1">
    <property type="nucleotide sequence ID" value="XM_013912402.1"/>
</dbReference>
<keyword evidence="1 2" id="KW-0862">Zinc</keyword>
<name>A0A9Y6JD72_9CICH</name>
<dbReference type="AlphaFoldDB" id="A0A9Y6JD72"/>
<evidence type="ECO:0000313" key="4">
    <source>
        <dbReference type="Proteomes" id="UP000695023"/>
    </source>
</evidence>
<evidence type="ECO:0000259" key="3">
    <source>
        <dbReference type="PROSITE" id="PS51864"/>
    </source>
</evidence>
<dbReference type="InterPro" id="IPR006026">
    <property type="entry name" value="Peptidase_Metallo"/>
</dbReference>
<dbReference type="InterPro" id="IPR024079">
    <property type="entry name" value="MetalloPept_cat_dom_sf"/>
</dbReference>
<dbReference type="InterPro" id="IPR001506">
    <property type="entry name" value="Peptidase_M12A"/>
</dbReference>
<dbReference type="GeneID" id="102211413"/>
<feature type="chain" id="PRO_5041486408" description="Metalloendopeptidase" evidence="2">
    <location>
        <begin position="21"/>
        <end position="286"/>
    </location>
</feature>
<sequence length="286" mass="32580">MLQILCVALVCAEYLKDVYCSPLQEAKRALKDDWLIKAVHYMEENPETLEELMDKNYALAEGDMVLLNDRNAVSSSWPTLEIPYIISPDLASRTDDILSAMEMVSKHTCVSFHKRTIEQNYLLFKTSTGCASFVGLKGGEQPVFVGPQCMVGNIAHEILHALGFHHEHTRMDREQHITVIHSNIMPGMEKNFRMQDGETFSLPYDATSIMHYGRDFFSATGLPTIFPKKDVKEMGQRDKLTKTDIERVRRLYSCVQKVAVMNMKVFGNRYKKIEGPTETSVAAVYR</sequence>
<dbReference type="PANTHER" id="PTHR10127">
    <property type="entry name" value="DISCOIDIN, CUB, EGF, LAMININ , AND ZINC METALLOPROTEASE DOMAIN CONTAINING"/>
    <property type="match status" value="1"/>
</dbReference>
<dbReference type="GO" id="GO:0004222">
    <property type="term" value="F:metalloendopeptidase activity"/>
    <property type="evidence" value="ECO:0007669"/>
    <property type="project" value="UniProtKB-UniRule"/>
</dbReference>
<dbReference type="EC" id="3.4.24.-" evidence="2"/>
<dbReference type="Pfam" id="PF01400">
    <property type="entry name" value="Astacin"/>
    <property type="match status" value="1"/>
</dbReference>
<dbReference type="InterPro" id="IPR034035">
    <property type="entry name" value="Astacin-like_dom"/>
</dbReference>